<accession>A0A1H0E5Y2</accession>
<keyword evidence="1" id="KW-1133">Transmembrane helix</keyword>
<keyword evidence="1" id="KW-0472">Membrane</keyword>
<keyword evidence="3" id="KW-1185">Reference proteome</keyword>
<protein>
    <recommendedName>
        <fullName evidence="4">Alkaline shock response membrane anchor protein AmaP</fullName>
    </recommendedName>
</protein>
<dbReference type="Proteomes" id="UP000199341">
    <property type="component" value="Unassembled WGS sequence"/>
</dbReference>
<evidence type="ECO:0000313" key="3">
    <source>
        <dbReference type="Proteomes" id="UP000199341"/>
    </source>
</evidence>
<reference evidence="2 3" key="1">
    <citation type="submission" date="2016-10" db="EMBL/GenBank/DDBJ databases">
        <authorList>
            <person name="de Groot N.N."/>
        </authorList>
    </citation>
    <scope>NUCLEOTIDE SEQUENCE [LARGE SCALE GENOMIC DNA]</scope>
    <source>
        <strain evidence="2 3">CGMCC 4.2022</strain>
    </source>
</reference>
<dbReference type="RefSeq" id="WP_093784726.1">
    <property type="nucleotide sequence ID" value="NZ_FNIE01000005.1"/>
</dbReference>
<sequence length="198" mass="21922">MRTTLNRVLLGLIGLVLLVVGLSVLVGSLDLQRHWNFTVPGWWPFTGPKDVLLTAHDRTRYRSDGWWWPVVIAVLAVLLLIALWWLLAQVRTGRLRQLRIDSGDGQGALVRGRAVEHVLAAESEAYDGVDWAGARLVSRRGTPQAHLVLGLEPYATPREVVDGLDADVLEQARASAGLAELPAEARLRAVRHRARRVS</sequence>
<dbReference type="OrthoDB" id="4350374at2"/>
<dbReference type="EMBL" id="FNIE01000005">
    <property type="protein sequence ID" value="SDN77820.1"/>
    <property type="molecule type" value="Genomic_DNA"/>
</dbReference>
<keyword evidence="1" id="KW-0812">Transmembrane</keyword>
<organism evidence="2 3">
    <name type="scientific">Actinacidiphila guanduensis</name>
    <dbReference type="NCBI Taxonomy" id="310781"/>
    <lineage>
        <taxon>Bacteria</taxon>
        <taxon>Bacillati</taxon>
        <taxon>Actinomycetota</taxon>
        <taxon>Actinomycetes</taxon>
        <taxon>Kitasatosporales</taxon>
        <taxon>Streptomycetaceae</taxon>
        <taxon>Actinacidiphila</taxon>
    </lineage>
</organism>
<proteinExistence type="predicted"/>
<evidence type="ECO:0008006" key="4">
    <source>
        <dbReference type="Google" id="ProtNLM"/>
    </source>
</evidence>
<dbReference type="AlphaFoldDB" id="A0A1H0E5Y2"/>
<evidence type="ECO:0000313" key="2">
    <source>
        <dbReference type="EMBL" id="SDN77820.1"/>
    </source>
</evidence>
<gene>
    <name evidence="2" type="ORF">SAMN05216259_105486</name>
</gene>
<name>A0A1H0E5Y2_9ACTN</name>
<evidence type="ECO:0000256" key="1">
    <source>
        <dbReference type="SAM" id="Phobius"/>
    </source>
</evidence>
<dbReference type="NCBIfam" id="NF033218">
    <property type="entry name" value="anchor_AmaP"/>
    <property type="match status" value="1"/>
</dbReference>
<dbReference type="STRING" id="310781.SAMN05216259_105486"/>
<feature type="transmembrane region" description="Helical" evidence="1">
    <location>
        <begin position="66"/>
        <end position="87"/>
    </location>
</feature>